<feature type="compositionally biased region" description="Basic and acidic residues" evidence="1">
    <location>
        <begin position="93"/>
        <end position="109"/>
    </location>
</feature>
<evidence type="ECO:0000313" key="3">
    <source>
        <dbReference type="Proteomes" id="UP000000763"/>
    </source>
</evidence>
<dbReference type="EMBL" id="AP003612">
    <property type="protein sequence ID" value="BAD32836.1"/>
    <property type="molecule type" value="Genomic_DNA"/>
</dbReference>
<feature type="region of interest" description="Disordered" evidence="1">
    <location>
        <begin position="73"/>
        <end position="119"/>
    </location>
</feature>
<feature type="compositionally biased region" description="Basic residues" evidence="1">
    <location>
        <begin position="80"/>
        <end position="92"/>
    </location>
</feature>
<accession>Q69XM5</accession>
<name>Q69XM5_ORYSJ</name>
<evidence type="ECO:0000256" key="1">
    <source>
        <dbReference type="SAM" id="MobiDB-lite"/>
    </source>
</evidence>
<evidence type="ECO:0000313" key="2">
    <source>
        <dbReference type="EMBL" id="BAD32836.1"/>
    </source>
</evidence>
<reference evidence="3" key="1">
    <citation type="journal article" date="2005" name="Nature">
        <title>The map-based sequence of the rice genome.</title>
        <authorList>
            <consortium name="International rice genome sequencing project (IRGSP)"/>
            <person name="Matsumoto T."/>
            <person name="Wu J."/>
            <person name="Kanamori H."/>
            <person name="Katayose Y."/>
            <person name="Fujisawa M."/>
            <person name="Namiki N."/>
            <person name="Mizuno H."/>
            <person name="Yamamoto K."/>
            <person name="Antonio B.A."/>
            <person name="Baba T."/>
            <person name="Sakata K."/>
            <person name="Nagamura Y."/>
            <person name="Aoki H."/>
            <person name="Arikawa K."/>
            <person name="Arita K."/>
            <person name="Bito T."/>
            <person name="Chiden Y."/>
            <person name="Fujitsuka N."/>
            <person name="Fukunaka R."/>
            <person name="Hamada M."/>
            <person name="Harada C."/>
            <person name="Hayashi A."/>
            <person name="Hijishita S."/>
            <person name="Honda M."/>
            <person name="Hosokawa S."/>
            <person name="Ichikawa Y."/>
            <person name="Idonuma A."/>
            <person name="Iijima M."/>
            <person name="Ikeda M."/>
            <person name="Ikeno M."/>
            <person name="Ito K."/>
            <person name="Ito S."/>
            <person name="Ito T."/>
            <person name="Ito Y."/>
            <person name="Ito Y."/>
            <person name="Iwabuchi A."/>
            <person name="Kamiya K."/>
            <person name="Karasawa W."/>
            <person name="Kurita K."/>
            <person name="Katagiri S."/>
            <person name="Kikuta A."/>
            <person name="Kobayashi H."/>
            <person name="Kobayashi N."/>
            <person name="Machita K."/>
            <person name="Maehara T."/>
            <person name="Masukawa M."/>
            <person name="Mizubayashi T."/>
            <person name="Mukai Y."/>
            <person name="Nagasaki H."/>
            <person name="Nagata Y."/>
            <person name="Naito S."/>
            <person name="Nakashima M."/>
            <person name="Nakama Y."/>
            <person name="Nakamichi Y."/>
            <person name="Nakamura M."/>
            <person name="Meguro A."/>
            <person name="Negishi M."/>
            <person name="Ohta I."/>
            <person name="Ohta T."/>
            <person name="Okamoto M."/>
            <person name="Ono N."/>
            <person name="Saji S."/>
            <person name="Sakaguchi M."/>
            <person name="Sakai K."/>
            <person name="Shibata M."/>
            <person name="Shimokawa T."/>
            <person name="Song J."/>
            <person name="Takazaki Y."/>
            <person name="Terasawa K."/>
            <person name="Tsugane M."/>
            <person name="Tsuji K."/>
            <person name="Ueda S."/>
            <person name="Waki K."/>
            <person name="Yamagata H."/>
            <person name="Yamamoto M."/>
            <person name="Yamamoto S."/>
            <person name="Yamane H."/>
            <person name="Yoshiki S."/>
            <person name="Yoshihara R."/>
            <person name="Yukawa K."/>
            <person name="Zhong H."/>
            <person name="Yano M."/>
            <person name="Yuan Q."/>
            <person name="Ouyang S."/>
            <person name="Liu J."/>
            <person name="Jones K.M."/>
            <person name="Gansberger K."/>
            <person name="Moffat K."/>
            <person name="Hill J."/>
            <person name="Bera J."/>
            <person name="Fadrosh D."/>
            <person name="Jin S."/>
            <person name="Johri S."/>
            <person name="Kim M."/>
            <person name="Overton L."/>
            <person name="Reardon M."/>
            <person name="Tsitrin T."/>
            <person name="Vuong H."/>
            <person name="Weaver B."/>
            <person name="Ciecko A."/>
            <person name="Tallon L."/>
            <person name="Jackson J."/>
            <person name="Pai G."/>
            <person name="Aken S.V."/>
            <person name="Utterback T."/>
            <person name="Reidmuller S."/>
            <person name="Feldblyum T."/>
            <person name="Hsiao J."/>
            <person name="Zismann V."/>
            <person name="Iobst S."/>
            <person name="de Vazeille A.R."/>
            <person name="Buell C.R."/>
            <person name="Ying K."/>
            <person name="Li Y."/>
            <person name="Lu T."/>
            <person name="Huang Y."/>
            <person name="Zhao Q."/>
            <person name="Feng Q."/>
            <person name="Zhang L."/>
            <person name="Zhu J."/>
            <person name="Weng Q."/>
            <person name="Mu J."/>
            <person name="Lu Y."/>
            <person name="Fan D."/>
            <person name="Liu Y."/>
            <person name="Guan J."/>
            <person name="Zhang Y."/>
            <person name="Yu S."/>
            <person name="Liu X."/>
            <person name="Zhang Y."/>
            <person name="Hong G."/>
            <person name="Han B."/>
            <person name="Choisne N."/>
            <person name="Demange N."/>
            <person name="Orjeda G."/>
            <person name="Samain S."/>
            <person name="Cattolico L."/>
            <person name="Pelletier E."/>
            <person name="Couloux A."/>
            <person name="Segurens B."/>
            <person name="Wincker P."/>
            <person name="D'Hont A."/>
            <person name="Scarpelli C."/>
            <person name="Weissenbach J."/>
            <person name="Salanoubat M."/>
            <person name="Quetier F."/>
            <person name="Yu Y."/>
            <person name="Kim H.R."/>
            <person name="Rambo T."/>
            <person name="Currie J."/>
            <person name="Collura K."/>
            <person name="Luo M."/>
            <person name="Yang T."/>
            <person name="Ammiraju J.S.S."/>
            <person name="Engler F."/>
            <person name="Soderlund C."/>
            <person name="Wing R.A."/>
            <person name="Palmer L.E."/>
            <person name="de la Bastide M."/>
            <person name="Spiegel L."/>
            <person name="Nascimento L."/>
            <person name="Zutavern T."/>
            <person name="O'Shaughnessy A."/>
            <person name="Dike S."/>
            <person name="Dedhia N."/>
            <person name="Preston R."/>
            <person name="Balija V."/>
            <person name="McCombie W.R."/>
            <person name="Chow T."/>
            <person name="Chen H."/>
            <person name="Chung M."/>
            <person name="Chen C."/>
            <person name="Shaw J."/>
            <person name="Wu H."/>
            <person name="Hsiao K."/>
            <person name="Chao Y."/>
            <person name="Chu M."/>
            <person name="Cheng C."/>
            <person name="Hour A."/>
            <person name="Lee P."/>
            <person name="Lin S."/>
            <person name="Lin Y."/>
            <person name="Liou J."/>
            <person name="Liu S."/>
            <person name="Hsing Y."/>
            <person name="Raghuvanshi S."/>
            <person name="Mohanty A."/>
            <person name="Bharti A.K."/>
            <person name="Gaur A."/>
            <person name="Gupta V."/>
            <person name="Kumar D."/>
            <person name="Ravi V."/>
            <person name="Vij S."/>
            <person name="Kapur A."/>
            <person name="Khurana P."/>
            <person name="Khurana P."/>
            <person name="Khurana J.P."/>
            <person name="Tyagi A.K."/>
            <person name="Gaikwad K."/>
            <person name="Singh A."/>
            <person name="Dalal V."/>
            <person name="Srivastava S."/>
            <person name="Dixit A."/>
            <person name="Pal A.K."/>
            <person name="Ghazi I.A."/>
            <person name="Yadav M."/>
            <person name="Pandit A."/>
            <person name="Bhargava A."/>
            <person name="Sureshbabu K."/>
            <person name="Batra K."/>
            <person name="Sharma T.R."/>
            <person name="Mohapatra T."/>
            <person name="Singh N.K."/>
            <person name="Messing J."/>
            <person name="Nelson A.B."/>
            <person name="Fuks G."/>
            <person name="Kavchok S."/>
            <person name="Keizer G."/>
            <person name="Linton E."/>
            <person name="Llaca V."/>
            <person name="Song R."/>
            <person name="Tanyolac B."/>
            <person name="Young S."/>
            <person name="Ho-Il K."/>
            <person name="Hahn J.H."/>
            <person name="Sangsakoo G."/>
            <person name="Vanavichit A."/>
            <person name="de Mattos Luiz.A.T."/>
            <person name="Zimmer P.D."/>
            <person name="Malone G."/>
            <person name="Dellagostin O."/>
            <person name="de Oliveira A.C."/>
            <person name="Bevan M."/>
            <person name="Bancroft I."/>
            <person name="Minx P."/>
            <person name="Cordum H."/>
            <person name="Wilson R."/>
            <person name="Cheng Z."/>
            <person name="Jin W."/>
            <person name="Jiang J."/>
            <person name="Leong S.A."/>
            <person name="Iwama H."/>
            <person name="Gojobori T."/>
            <person name="Itoh T."/>
            <person name="Niimura Y."/>
            <person name="Fujii Y."/>
            <person name="Habara T."/>
            <person name="Sakai H."/>
            <person name="Sato Y."/>
            <person name="Wilson G."/>
            <person name="Kumar K."/>
            <person name="McCouch S."/>
            <person name="Juretic N."/>
            <person name="Hoen D."/>
            <person name="Wright S."/>
            <person name="Bruskiewich R."/>
            <person name="Bureau T."/>
            <person name="Miyao A."/>
            <person name="Hirochika H."/>
            <person name="Nishikawa T."/>
            <person name="Kadowaki K."/>
            <person name="Sugiura M."/>
            <person name="Burr B."/>
            <person name="Sasaki T."/>
        </authorList>
    </citation>
    <scope>NUCLEOTIDE SEQUENCE [LARGE SCALE GENOMIC DNA]</scope>
    <source>
        <strain evidence="3">cv. Nipponbare</strain>
    </source>
</reference>
<protein>
    <submittedName>
        <fullName evidence="2">Uncharacterized protein</fullName>
    </submittedName>
</protein>
<proteinExistence type="predicted"/>
<gene>
    <name evidence="2" type="primary">P0457B11.9</name>
</gene>
<dbReference type="AlphaFoldDB" id="Q69XM5"/>
<reference evidence="3" key="2">
    <citation type="journal article" date="2008" name="Nucleic Acids Res.">
        <title>The rice annotation project database (RAP-DB): 2008 update.</title>
        <authorList>
            <consortium name="The rice annotation project (RAP)"/>
        </authorList>
    </citation>
    <scope>GENOME REANNOTATION</scope>
    <source>
        <strain evidence="3">cv. Nipponbare</strain>
    </source>
</reference>
<dbReference type="Proteomes" id="UP000000763">
    <property type="component" value="Chromosome 6"/>
</dbReference>
<sequence>MQRDQTHQGVEVVAEVLRTLCIPEKISICKGMLAIEECMLYMKHRIPNKEKLGDDRDSEGTADIRDPRVVARPEATVREPRRHWGTTKRRSRAKDATERPSIRWSDQKSIDSPFPSKKKVDAMNMSETEGATLLVKGLNNPDWKADRHRYMDRNGGENCLDQHRMASQSPGRGTKNIKNTLDELEILMNRGEEEDQIISIEGGAVLQGPIIKRKETTGVGGVAEHRIEYIHNQNEEHGRERIPLSRKVKNLTRVPKAQTFP</sequence>
<organism evidence="2 3">
    <name type="scientific">Oryza sativa subsp. japonica</name>
    <name type="common">Rice</name>
    <dbReference type="NCBI Taxonomy" id="39947"/>
    <lineage>
        <taxon>Eukaryota</taxon>
        <taxon>Viridiplantae</taxon>
        <taxon>Streptophyta</taxon>
        <taxon>Embryophyta</taxon>
        <taxon>Tracheophyta</taxon>
        <taxon>Spermatophyta</taxon>
        <taxon>Magnoliopsida</taxon>
        <taxon>Liliopsida</taxon>
        <taxon>Poales</taxon>
        <taxon>Poaceae</taxon>
        <taxon>BOP clade</taxon>
        <taxon>Oryzoideae</taxon>
        <taxon>Oryzeae</taxon>
        <taxon>Oryzinae</taxon>
        <taxon>Oryza</taxon>
        <taxon>Oryza sativa</taxon>
    </lineage>
</organism>